<proteinExistence type="predicted"/>
<evidence type="ECO:0000313" key="1">
    <source>
        <dbReference type="EMBL" id="CRL06571.1"/>
    </source>
</evidence>
<accession>A0A1J1J202</accession>
<reference evidence="1 2" key="1">
    <citation type="submission" date="2015-04" db="EMBL/GenBank/DDBJ databases">
        <authorList>
            <person name="Syromyatnikov M.Y."/>
            <person name="Popov V.N."/>
        </authorList>
    </citation>
    <scope>NUCLEOTIDE SEQUENCE [LARGE SCALE GENOMIC DNA]</scope>
</reference>
<evidence type="ECO:0000313" key="2">
    <source>
        <dbReference type="Proteomes" id="UP000183832"/>
    </source>
</evidence>
<keyword evidence="2" id="KW-1185">Reference proteome</keyword>
<gene>
    <name evidence="1" type="ORF">CLUMA_CG019776</name>
</gene>
<dbReference type="EMBL" id="CVRI01000067">
    <property type="protein sequence ID" value="CRL06571.1"/>
    <property type="molecule type" value="Genomic_DNA"/>
</dbReference>
<sequence>MSGHKMVLAKAFVATRKALSLLLFMNFIACEFIVRDFAISNLKLDLVCDVFCGGIIVVE</sequence>
<dbReference type="AlphaFoldDB" id="A0A1J1J202"/>
<protein>
    <submittedName>
        <fullName evidence="1">CLUMA_CG019776, isoform A</fullName>
    </submittedName>
</protein>
<organism evidence="1 2">
    <name type="scientific">Clunio marinus</name>
    <dbReference type="NCBI Taxonomy" id="568069"/>
    <lineage>
        <taxon>Eukaryota</taxon>
        <taxon>Metazoa</taxon>
        <taxon>Ecdysozoa</taxon>
        <taxon>Arthropoda</taxon>
        <taxon>Hexapoda</taxon>
        <taxon>Insecta</taxon>
        <taxon>Pterygota</taxon>
        <taxon>Neoptera</taxon>
        <taxon>Endopterygota</taxon>
        <taxon>Diptera</taxon>
        <taxon>Nematocera</taxon>
        <taxon>Chironomoidea</taxon>
        <taxon>Chironomidae</taxon>
        <taxon>Clunio</taxon>
    </lineage>
</organism>
<dbReference type="Proteomes" id="UP000183832">
    <property type="component" value="Unassembled WGS sequence"/>
</dbReference>
<name>A0A1J1J202_9DIPT</name>